<keyword evidence="2" id="KW-1003">Cell membrane</keyword>
<dbReference type="InterPro" id="IPR010019">
    <property type="entry name" value="Integral_membrane_YccS"/>
</dbReference>
<keyword evidence="4 7" id="KW-1133">Transmembrane helix</keyword>
<evidence type="ECO:0000256" key="7">
    <source>
        <dbReference type="SAM" id="Phobius"/>
    </source>
</evidence>
<evidence type="ECO:0000256" key="3">
    <source>
        <dbReference type="ARBA" id="ARBA00022692"/>
    </source>
</evidence>
<dbReference type="NCBIfam" id="TIGR01666">
    <property type="entry name" value="YCCS"/>
    <property type="match status" value="1"/>
</dbReference>
<keyword evidence="11" id="KW-1185">Reference proteome</keyword>
<gene>
    <name evidence="10" type="ORF">AQPE_2911</name>
</gene>
<dbReference type="InterPro" id="IPR032692">
    <property type="entry name" value="YccS_N"/>
</dbReference>
<evidence type="ECO:0000256" key="5">
    <source>
        <dbReference type="ARBA" id="ARBA00023136"/>
    </source>
</evidence>
<dbReference type="AlphaFoldDB" id="A0A5K7SBA5"/>
<feature type="transmembrane region" description="Helical" evidence="7">
    <location>
        <begin position="520"/>
        <end position="538"/>
    </location>
</feature>
<dbReference type="Pfam" id="PF13515">
    <property type="entry name" value="FUSC_2"/>
    <property type="match status" value="1"/>
</dbReference>
<dbReference type="Pfam" id="PF12805">
    <property type="entry name" value="FUSC-like"/>
    <property type="match status" value="1"/>
</dbReference>
<dbReference type="EMBL" id="AP018694">
    <property type="protein sequence ID" value="BBE18746.1"/>
    <property type="molecule type" value="Genomic_DNA"/>
</dbReference>
<feature type="transmembrane region" description="Helical" evidence="7">
    <location>
        <begin position="37"/>
        <end position="54"/>
    </location>
</feature>
<dbReference type="NCBIfam" id="TIGR01667">
    <property type="entry name" value="YCCS_YHFK"/>
    <property type="match status" value="1"/>
</dbReference>
<feature type="transmembrane region" description="Helical" evidence="7">
    <location>
        <begin position="112"/>
        <end position="129"/>
    </location>
</feature>
<comment type="similarity">
    <text evidence="6">Belongs to the YccS/YhfK family.</text>
</comment>
<feature type="transmembrane region" description="Helical" evidence="7">
    <location>
        <begin position="490"/>
        <end position="508"/>
    </location>
</feature>
<feature type="transmembrane region" description="Helical" evidence="7">
    <location>
        <begin position="448"/>
        <end position="478"/>
    </location>
</feature>
<feature type="domain" description="Integral membrane bound transporter" evidence="9">
    <location>
        <begin position="410"/>
        <end position="532"/>
    </location>
</feature>
<dbReference type="RefSeq" id="WP_318347053.1">
    <property type="nucleotide sequence ID" value="NZ_AP018694.1"/>
</dbReference>
<evidence type="ECO:0000259" key="9">
    <source>
        <dbReference type="Pfam" id="PF13515"/>
    </source>
</evidence>
<evidence type="ECO:0000256" key="2">
    <source>
        <dbReference type="ARBA" id="ARBA00022475"/>
    </source>
</evidence>
<comment type="subcellular location">
    <subcellularLocation>
        <location evidence="1">Cell membrane</location>
        <topology evidence="1">Multi-pass membrane protein</topology>
    </subcellularLocation>
</comment>
<evidence type="ECO:0000256" key="4">
    <source>
        <dbReference type="ARBA" id="ARBA00022989"/>
    </source>
</evidence>
<keyword evidence="5 7" id="KW-0472">Membrane</keyword>
<sequence>MAKGKDYHFFSKLGISVKNKAWYEPARRAFWSDPNRLMAVKAIFAIALLAVPFMLAGKPVFAVTLALGAVAGALSETDDHPKGRIKSLALKVFSFGVSSMAVQLLYNYPVLLGIGLAVSTIFFLIVGGLGERYRGVTFGAILVGIYAMIGVPNSPIWYLQPLLLSSGALFYGLLSLGLLFLHPWRLLDEQLARGFVTLSNYMNEKARLFPSDKKIQGEIRNRLALLNVQVVEALDRCKEVLNSYSNALKDDTPLIPYLRYFMLLQSLHERAASSHERYDVLSEDPANQQLMEGIGQLLKQLAEATKKLSYSLLTGIPYRHPVSLAWTVNALNDQLEKYGTESNQQLSLLITNLSRSNTSLQNLNDEHQRSLTPRLAKDDRSLLQRLTDQLHWDNPRLRHAIRLSLCFLIGFTIARVFDLSKGEWIVLTSLFVCQPSYSQTRRKLEQRILGTLTGVVAAVVLISLLPTLAGQSLLMLFAAYQFFIWMKRNYSVSVIFITIFVLSAFNLTANQGVALMLPRLADTLIGSALALFTVRFLWPDWQYKRLPSLLSDTLLKNLGYFRAVLNEYESGETDDDFGYRLARREAHRADNALALAWQDMQVEPKKQQQFMEKAFTLTYLNHALLSYISALGAHRGQERTSDSQLLIFSAEITKALQQAIQKLTQEKNQNPALIKNMLKEIRLHIDQSEKTIEKQQFILLYNIAEVSGQLLKQIEIFRLDER</sequence>
<protein>
    <submittedName>
        <fullName evidence="10">Efflux family inner membrane protein YccS</fullName>
    </submittedName>
</protein>
<dbReference type="PANTHER" id="PTHR30509">
    <property type="entry name" value="P-HYDROXYBENZOIC ACID EFFLUX PUMP SUBUNIT-RELATED"/>
    <property type="match status" value="1"/>
</dbReference>
<evidence type="ECO:0000256" key="1">
    <source>
        <dbReference type="ARBA" id="ARBA00004651"/>
    </source>
</evidence>
<accession>A0A5K7SBA5</accession>
<evidence type="ECO:0000313" key="10">
    <source>
        <dbReference type="EMBL" id="BBE18746.1"/>
    </source>
</evidence>
<reference evidence="10" key="1">
    <citation type="journal article" date="2020" name="Int. J. Syst. Evol. Microbiol.">
        <title>Aquipluma nitroreducens gen. nov. sp. nov., a novel facultatively anaerobic bacterium isolated from a freshwater lake.</title>
        <authorList>
            <person name="Watanabe M."/>
            <person name="Kojima H."/>
            <person name="Fukui M."/>
        </authorList>
    </citation>
    <scope>NUCLEOTIDE SEQUENCE</scope>
    <source>
        <strain evidence="10">MeG22</strain>
    </source>
</reference>
<name>A0A5K7SBA5_9BACT</name>
<proteinExistence type="inferred from homology"/>
<dbReference type="InterPro" id="IPR010020">
    <property type="entry name" value="Integral_membrane_YCCS_YHJK"/>
</dbReference>
<dbReference type="PANTHER" id="PTHR30509:SF8">
    <property type="entry name" value="INNER MEMBRANE PROTEIN YCCS"/>
    <property type="match status" value="1"/>
</dbReference>
<dbReference type="GO" id="GO:0005886">
    <property type="term" value="C:plasma membrane"/>
    <property type="evidence" value="ECO:0007669"/>
    <property type="project" value="UniProtKB-SubCell"/>
</dbReference>
<keyword evidence="3 7" id="KW-0812">Transmembrane</keyword>
<dbReference type="InterPro" id="IPR049453">
    <property type="entry name" value="Memb_transporter_dom"/>
</dbReference>
<evidence type="ECO:0000256" key="6">
    <source>
        <dbReference type="ARBA" id="ARBA00043993"/>
    </source>
</evidence>
<feature type="transmembrane region" description="Helical" evidence="7">
    <location>
        <begin position="136"/>
        <end position="156"/>
    </location>
</feature>
<evidence type="ECO:0000259" key="8">
    <source>
        <dbReference type="Pfam" id="PF12805"/>
    </source>
</evidence>
<feature type="domain" description="Integral membrane protein YccS N-terminal" evidence="8">
    <location>
        <begin position="88"/>
        <end position="364"/>
    </location>
</feature>
<evidence type="ECO:0000313" key="11">
    <source>
        <dbReference type="Proteomes" id="UP001193389"/>
    </source>
</evidence>
<feature type="transmembrane region" description="Helical" evidence="7">
    <location>
        <begin position="162"/>
        <end position="181"/>
    </location>
</feature>
<dbReference type="Proteomes" id="UP001193389">
    <property type="component" value="Chromosome"/>
</dbReference>
<organism evidence="10 11">
    <name type="scientific">Aquipluma nitroreducens</name>
    <dbReference type="NCBI Taxonomy" id="2010828"/>
    <lineage>
        <taxon>Bacteria</taxon>
        <taxon>Pseudomonadati</taxon>
        <taxon>Bacteroidota</taxon>
        <taxon>Bacteroidia</taxon>
        <taxon>Marinilabiliales</taxon>
        <taxon>Prolixibacteraceae</taxon>
        <taxon>Aquipluma</taxon>
    </lineage>
</organism>
<dbReference type="KEGG" id="anf:AQPE_2911"/>